<accession>A0A9X1WVG0</accession>
<evidence type="ECO:0000313" key="1">
    <source>
        <dbReference type="EMBL" id="MCJ8145964.1"/>
    </source>
</evidence>
<dbReference type="InterPro" id="IPR027396">
    <property type="entry name" value="DsrEFH-like"/>
</dbReference>
<dbReference type="Pfam" id="PF04077">
    <property type="entry name" value="DsrH"/>
    <property type="match status" value="1"/>
</dbReference>
<dbReference type="GO" id="GO:0005737">
    <property type="term" value="C:cytoplasm"/>
    <property type="evidence" value="ECO:0007669"/>
    <property type="project" value="InterPro"/>
</dbReference>
<gene>
    <name evidence="1" type="ORF">MKI79_03410</name>
</gene>
<comment type="caution">
    <text evidence="1">The sequence shown here is derived from an EMBL/GenBank/DDBJ whole genome shotgun (WGS) entry which is preliminary data.</text>
</comment>
<keyword evidence="2" id="KW-1185">Reference proteome</keyword>
<dbReference type="GO" id="GO:0002143">
    <property type="term" value="P:tRNA wobble position uridine thiolation"/>
    <property type="evidence" value="ECO:0007669"/>
    <property type="project" value="InterPro"/>
</dbReference>
<evidence type="ECO:0000313" key="2">
    <source>
        <dbReference type="Proteomes" id="UP001139701"/>
    </source>
</evidence>
<proteinExistence type="predicted"/>
<protein>
    <submittedName>
        <fullName evidence="1">DsrH/TusB family sulfur relay protein</fullName>
    </submittedName>
</protein>
<reference evidence="1" key="1">
    <citation type="submission" date="2022-02" db="EMBL/GenBank/DDBJ databases">
        <title>Acinetobacter A3.8 sp. nov., isolated from Sediment (Zhairuo Island).</title>
        <authorList>
            <person name="Zheng K."/>
        </authorList>
    </citation>
    <scope>NUCLEOTIDE SEQUENCE</scope>
    <source>
        <strain evidence="1">A3.8</strain>
    </source>
</reference>
<dbReference type="AlphaFoldDB" id="A0A9X1WVG0"/>
<dbReference type="InterPro" id="IPR007215">
    <property type="entry name" value="Sulphur_relay_TusB/DsrH"/>
</dbReference>
<name>A0A9X1WVG0_9GAMM</name>
<sequence>MQTSFHQLFILQANYNRLEQALFELANIVTDQDAVLFLEDAVLAPSLNAISHAKAIFILSADAHIQHEKILENMKIIDYADWAELLQYSRKVHTWQ</sequence>
<dbReference type="SUPFAM" id="SSF75169">
    <property type="entry name" value="DsrEFH-like"/>
    <property type="match status" value="1"/>
</dbReference>
<organism evidence="1 2">
    <name type="scientific">Acinetobacter sedimenti</name>
    <dbReference type="NCBI Taxonomy" id="2919922"/>
    <lineage>
        <taxon>Bacteria</taxon>
        <taxon>Pseudomonadati</taxon>
        <taxon>Pseudomonadota</taxon>
        <taxon>Gammaproteobacteria</taxon>
        <taxon>Moraxellales</taxon>
        <taxon>Moraxellaceae</taxon>
        <taxon>Acinetobacter</taxon>
    </lineage>
</organism>
<dbReference type="EMBL" id="JAKUML010000004">
    <property type="protein sequence ID" value="MCJ8145964.1"/>
    <property type="molecule type" value="Genomic_DNA"/>
</dbReference>
<dbReference type="Proteomes" id="UP001139701">
    <property type="component" value="Unassembled WGS sequence"/>
</dbReference>
<dbReference type="Gene3D" id="3.40.1260.10">
    <property type="entry name" value="DsrEFH-like"/>
    <property type="match status" value="1"/>
</dbReference>
<dbReference type="RefSeq" id="WP_241570665.1">
    <property type="nucleotide sequence ID" value="NZ_JAKUML010000004.1"/>
</dbReference>